<evidence type="ECO:0000313" key="2">
    <source>
        <dbReference type="EMBL" id="GEO89161.1"/>
    </source>
</evidence>
<dbReference type="RefSeq" id="WP_246119632.1">
    <property type="nucleotide sequence ID" value="NZ_BAAAYQ010000001.1"/>
</dbReference>
<dbReference type="AlphaFoldDB" id="A0A512HUQ1"/>
<keyword evidence="3" id="KW-1185">Reference proteome</keyword>
<dbReference type="SUPFAM" id="SSF54593">
    <property type="entry name" value="Glyoxalase/Bleomycin resistance protein/Dihydroxybiphenyl dioxygenase"/>
    <property type="match status" value="1"/>
</dbReference>
<sequence length="153" mass="15931">MLGVTDHLSGSGIDMAINAYLFFSGGTCAEAFAHYGEVFGGEAAVMRTSEVPEEARMPGADPDSVMHASLRIGDDLLMGSDDPTGDGGPKMGFSVSYTAPDATRAREVFDALAAGGEVTMALAPTFWTSAFGMCIDRFGTPWMVDVEDDSAGA</sequence>
<dbReference type="Proteomes" id="UP000321769">
    <property type="component" value="Unassembled WGS sequence"/>
</dbReference>
<evidence type="ECO:0000313" key="3">
    <source>
        <dbReference type="Proteomes" id="UP000321769"/>
    </source>
</evidence>
<protein>
    <submittedName>
        <fullName evidence="2">VOC family protein</fullName>
    </submittedName>
</protein>
<dbReference type="InterPro" id="IPR029068">
    <property type="entry name" value="Glyas_Bleomycin-R_OHBP_Dase"/>
</dbReference>
<organism evidence="2 3">
    <name type="scientific">Aeromicrobium flavum</name>
    <dbReference type="NCBI Taxonomy" id="416568"/>
    <lineage>
        <taxon>Bacteria</taxon>
        <taxon>Bacillati</taxon>
        <taxon>Actinomycetota</taxon>
        <taxon>Actinomycetes</taxon>
        <taxon>Propionibacteriales</taxon>
        <taxon>Nocardioidaceae</taxon>
        <taxon>Aeromicrobium</taxon>
    </lineage>
</organism>
<dbReference type="Gene3D" id="3.10.180.10">
    <property type="entry name" value="2,3-Dihydroxybiphenyl 1,2-Dioxygenase, domain 1"/>
    <property type="match status" value="1"/>
</dbReference>
<proteinExistence type="predicted"/>
<dbReference type="Pfam" id="PF06983">
    <property type="entry name" value="3-dmu-9_3-mt"/>
    <property type="match status" value="1"/>
</dbReference>
<gene>
    <name evidence="2" type="ORF">AFL01nite_14880</name>
</gene>
<accession>A0A512HUQ1</accession>
<evidence type="ECO:0000259" key="1">
    <source>
        <dbReference type="Pfam" id="PF06983"/>
    </source>
</evidence>
<reference evidence="2 3" key="1">
    <citation type="submission" date="2019-07" db="EMBL/GenBank/DDBJ databases">
        <title>Whole genome shotgun sequence of Aeromicrobium flavum NBRC 107625.</title>
        <authorList>
            <person name="Hosoyama A."/>
            <person name="Uohara A."/>
            <person name="Ohji S."/>
            <person name="Ichikawa N."/>
        </authorList>
    </citation>
    <scope>NUCLEOTIDE SEQUENCE [LARGE SCALE GENOMIC DNA]</scope>
    <source>
        <strain evidence="2 3">NBRC 107625</strain>
    </source>
</reference>
<dbReference type="PANTHER" id="PTHR33990:SF1">
    <property type="entry name" value="PROTEIN YJDN"/>
    <property type="match status" value="1"/>
</dbReference>
<dbReference type="PANTHER" id="PTHR33990">
    <property type="entry name" value="PROTEIN YJDN-RELATED"/>
    <property type="match status" value="1"/>
</dbReference>
<dbReference type="InterPro" id="IPR028973">
    <property type="entry name" value="PhnB-like"/>
</dbReference>
<name>A0A512HUQ1_9ACTN</name>
<comment type="caution">
    <text evidence="2">The sequence shown here is derived from an EMBL/GenBank/DDBJ whole genome shotgun (WGS) entry which is preliminary data.</text>
</comment>
<dbReference type="CDD" id="cd06588">
    <property type="entry name" value="PhnB_like"/>
    <property type="match status" value="1"/>
</dbReference>
<feature type="domain" description="PhnB-like" evidence="1">
    <location>
        <begin position="17"/>
        <end position="144"/>
    </location>
</feature>
<dbReference type="EMBL" id="BJZQ01000005">
    <property type="protein sequence ID" value="GEO89161.1"/>
    <property type="molecule type" value="Genomic_DNA"/>
</dbReference>